<dbReference type="Proteomes" id="UP001265746">
    <property type="component" value="Unassembled WGS sequence"/>
</dbReference>
<comment type="caution">
    <text evidence="12">The sequence shown here is derived from an EMBL/GenBank/DDBJ whole genome shotgun (WGS) entry which is preliminary data.</text>
</comment>
<proteinExistence type="inferred from homology"/>
<dbReference type="EC" id="3.2.1.-" evidence="9"/>
<dbReference type="InterPro" id="IPR001722">
    <property type="entry name" value="Glyco_hydro_7"/>
</dbReference>
<dbReference type="Gene3D" id="2.70.100.10">
    <property type="entry name" value="Glycoside hydrolase, family 7, domain"/>
    <property type="match status" value="2"/>
</dbReference>
<keyword evidence="13" id="KW-1185">Reference proteome</keyword>
<dbReference type="SUPFAM" id="SSF49899">
    <property type="entry name" value="Concanavalin A-like lectins/glucanases"/>
    <property type="match status" value="1"/>
</dbReference>
<keyword evidence="7 9" id="KW-0326">Glycosidase</keyword>
<evidence type="ECO:0000256" key="9">
    <source>
        <dbReference type="RuleBase" id="RU361164"/>
    </source>
</evidence>
<evidence type="ECO:0000256" key="6">
    <source>
        <dbReference type="ARBA" id="ARBA00023277"/>
    </source>
</evidence>
<gene>
    <name evidence="12" type="ORF">N8I77_003458</name>
</gene>
<organism evidence="12 13">
    <name type="scientific">Phomopsis amygdali</name>
    <name type="common">Fusicoccum amygdali</name>
    <dbReference type="NCBI Taxonomy" id="1214568"/>
    <lineage>
        <taxon>Eukaryota</taxon>
        <taxon>Fungi</taxon>
        <taxon>Dikarya</taxon>
        <taxon>Ascomycota</taxon>
        <taxon>Pezizomycotina</taxon>
        <taxon>Sordariomycetes</taxon>
        <taxon>Sordariomycetidae</taxon>
        <taxon>Diaporthales</taxon>
        <taxon>Diaporthaceae</taxon>
        <taxon>Diaporthe</taxon>
    </lineage>
</organism>
<evidence type="ECO:0000256" key="4">
    <source>
        <dbReference type="ARBA" id="ARBA00022801"/>
    </source>
</evidence>
<dbReference type="InterPro" id="IPR013320">
    <property type="entry name" value="ConA-like_dom_sf"/>
</dbReference>
<accession>A0AAD9SK05</accession>
<evidence type="ECO:0000256" key="1">
    <source>
        <dbReference type="ARBA" id="ARBA00001641"/>
    </source>
</evidence>
<dbReference type="AlphaFoldDB" id="A0AAD9SK05"/>
<feature type="chain" id="PRO_5042266040" description="Glucanase" evidence="11">
    <location>
        <begin position="18"/>
        <end position="482"/>
    </location>
</feature>
<evidence type="ECO:0000256" key="2">
    <source>
        <dbReference type="ARBA" id="ARBA00006044"/>
    </source>
</evidence>
<dbReference type="InterPro" id="IPR037019">
    <property type="entry name" value="Glyco_hydro_7_sf"/>
</dbReference>
<name>A0AAD9SK05_PHOAM</name>
<evidence type="ECO:0000256" key="8">
    <source>
        <dbReference type="ARBA" id="ARBA00023326"/>
    </source>
</evidence>
<dbReference type="GO" id="GO:0016162">
    <property type="term" value="F:cellulose 1,4-beta-cellobiosidase activity"/>
    <property type="evidence" value="ECO:0007669"/>
    <property type="project" value="UniProtKB-EC"/>
</dbReference>
<dbReference type="Pfam" id="PF00840">
    <property type="entry name" value="Glyco_hydro_7"/>
    <property type="match status" value="1"/>
</dbReference>
<feature type="region of interest" description="Disordered" evidence="10">
    <location>
        <begin position="434"/>
        <end position="456"/>
    </location>
</feature>
<evidence type="ECO:0000256" key="10">
    <source>
        <dbReference type="SAM" id="MobiDB-lite"/>
    </source>
</evidence>
<evidence type="ECO:0000256" key="7">
    <source>
        <dbReference type="ARBA" id="ARBA00023295"/>
    </source>
</evidence>
<dbReference type="CDD" id="cd07999">
    <property type="entry name" value="GH7_CBH_EG"/>
    <property type="match status" value="1"/>
</dbReference>
<evidence type="ECO:0000256" key="5">
    <source>
        <dbReference type="ARBA" id="ARBA00023001"/>
    </source>
</evidence>
<dbReference type="PANTHER" id="PTHR33753:SF2">
    <property type="entry name" value="GLYCOSIDE HYDROLASE FAMILY 7 PROTEIN"/>
    <property type="match status" value="1"/>
</dbReference>
<evidence type="ECO:0000256" key="11">
    <source>
        <dbReference type="SAM" id="SignalP"/>
    </source>
</evidence>
<comment type="catalytic activity">
    <reaction evidence="1">
        <text>Hydrolysis of (1-&gt;4)-beta-D-glucosidic linkages in cellulose and cellotetraose, releasing cellobiose from the non-reducing ends of the chains.</text>
        <dbReference type="EC" id="3.2.1.91"/>
    </reaction>
</comment>
<evidence type="ECO:0000256" key="3">
    <source>
        <dbReference type="ARBA" id="ARBA00022729"/>
    </source>
</evidence>
<feature type="signal peptide" evidence="11">
    <location>
        <begin position="1"/>
        <end position="17"/>
    </location>
</feature>
<sequence length="482" mass="51993">MSRSALALLSLLAAAKAQQVGTQQTETHPKITWSKCTGSGGSCTSTNAEVVIDSNWRWLHSTSGTDNCYDGNKWTSVCSTGDACAQKCALEGADYSGTYGASTSGNALTLKFLTKHQYGTNIGSRFYLMAGTSSSKYQMFTLMGNEFAFDVDLSTVECGLNAALYFVAMDEDGGMSKFSNNKAGAKYGVGYCDAQCARDLKFVGGKANVEGWAPSTNDANAGVGPYGGCCAEIDVWESNSHSYALTPHPCTDNSYHVCEKDTCGGTYSEDRFAGNCDANGCDYNPYRMGNKDFYGKGKTVDTSKKFTVVTRFEQNKVSQFFVQDGKTIQIPAPTDTVSISPSESENRKTKAWCGDESCQTVPRLTTMQSISSSSNITPEFCTNQFKAFGDRDRFSEVGGFPQLNQALQKPMVLVMSIWDDHYANMLWLDSSYPPEKAGTPGGDRGDCPQSSGVPSDVESQYASAQVVWSNIRFGPVGSTVKV</sequence>
<keyword evidence="5 9" id="KW-0136">Cellulose degradation</keyword>
<keyword evidence="8 9" id="KW-0624">Polysaccharide degradation</keyword>
<protein>
    <recommendedName>
        <fullName evidence="9">Glucanase</fullName>
        <ecNumber evidence="9">3.2.1.-</ecNumber>
    </recommendedName>
</protein>
<keyword evidence="3 11" id="KW-0732">Signal</keyword>
<dbReference type="PANTHER" id="PTHR33753">
    <property type="entry name" value="1,4-BETA-D-GLUCAN CELLOBIOHYDROLASE B"/>
    <property type="match status" value="1"/>
</dbReference>
<reference evidence="12" key="1">
    <citation type="submission" date="2023-06" db="EMBL/GenBank/DDBJ databases">
        <authorList>
            <person name="Noh H."/>
        </authorList>
    </citation>
    <scope>NUCLEOTIDE SEQUENCE</scope>
    <source>
        <strain evidence="12">DUCC20226</strain>
    </source>
</reference>
<evidence type="ECO:0000313" key="12">
    <source>
        <dbReference type="EMBL" id="KAK2609995.1"/>
    </source>
</evidence>
<keyword evidence="4 9" id="KW-0378">Hydrolase</keyword>
<keyword evidence="6" id="KW-0119">Carbohydrate metabolism</keyword>
<dbReference type="EMBL" id="JAUJFL010000002">
    <property type="protein sequence ID" value="KAK2609995.1"/>
    <property type="molecule type" value="Genomic_DNA"/>
</dbReference>
<comment type="similarity">
    <text evidence="2 9">Belongs to the glycosyl hydrolase 7 (cellulase C) family.</text>
</comment>
<evidence type="ECO:0000313" key="13">
    <source>
        <dbReference type="Proteomes" id="UP001265746"/>
    </source>
</evidence>
<dbReference type="GO" id="GO:0030245">
    <property type="term" value="P:cellulose catabolic process"/>
    <property type="evidence" value="ECO:0007669"/>
    <property type="project" value="UniProtKB-KW"/>
</dbReference>
<dbReference type="PRINTS" id="PR00734">
    <property type="entry name" value="GLHYDRLASE7"/>
</dbReference>